<reference evidence="15" key="1">
    <citation type="submission" date="2021-03" db="EMBL/GenBank/DDBJ databases">
        <authorList>
            <person name="Bekaert M."/>
        </authorList>
    </citation>
    <scope>NUCLEOTIDE SEQUENCE</scope>
</reference>
<dbReference type="PROSITE" id="PS51057">
    <property type="entry name" value="PAIRED_2"/>
    <property type="match status" value="1"/>
</dbReference>
<dbReference type="PANTHER" id="PTHR45636:SF41">
    <property type="entry name" value="PAIRED BOX PROTEIN PAX-6-RELATED"/>
    <property type="match status" value="1"/>
</dbReference>
<dbReference type="Pfam" id="PF00046">
    <property type="entry name" value="Homeodomain"/>
    <property type="match status" value="1"/>
</dbReference>
<evidence type="ECO:0000256" key="4">
    <source>
        <dbReference type="ARBA" id="ARBA00022724"/>
    </source>
</evidence>
<feature type="domain" description="Paired" evidence="14">
    <location>
        <begin position="1"/>
        <end position="81"/>
    </location>
</feature>
<dbReference type="CDD" id="cd00086">
    <property type="entry name" value="homeodomain"/>
    <property type="match status" value="1"/>
</dbReference>
<accession>A0A8S3TS14</accession>
<dbReference type="SUPFAM" id="SSF46689">
    <property type="entry name" value="Homeodomain-like"/>
    <property type="match status" value="2"/>
</dbReference>
<evidence type="ECO:0000256" key="12">
    <source>
        <dbReference type="SAM" id="MobiDB-lite"/>
    </source>
</evidence>
<sequence length="290" mass="33146">MKFNTAYDNFFDPLGQLKKNVIGGSKPKVATPMVIARIERYKMEHPTMFAWEIKEKLLTEGFCSPHNVPSVSSINRILRNRAAEKAAFDYRFLTFPSYQIPFQHLWNSSIIPRPVVLKPTATLPRLAPKEDTTDNTEKLSVPVCNTRMRRNRTTFTALQLEALEKAFVQTQYPGVNTREELATNTGLSEARVQVWFSNRRAKQRRTQRLGFLQTSSLALINRYCSNTACKMNHAIDEVSLSPTINDKTIKDDLKDTAENNAREIRDNQDNDDIDSVTNEIDEDSDVEVDV</sequence>
<evidence type="ECO:0000256" key="6">
    <source>
        <dbReference type="ARBA" id="ARBA00023125"/>
    </source>
</evidence>
<dbReference type="GO" id="GO:0000981">
    <property type="term" value="F:DNA-binding transcription factor activity, RNA polymerase II-specific"/>
    <property type="evidence" value="ECO:0007669"/>
    <property type="project" value="InterPro"/>
</dbReference>
<dbReference type="Gene3D" id="1.10.10.10">
    <property type="entry name" value="Winged helix-like DNA-binding domain superfamily/Winged helix DNA-binding domain"/>
    <property type="match status" value="1"/>
</dbReference>
<name>A0A8S3TS14_MYTED</name>
<dbReference type="Proteomes" id="UP000683360">
    <property type="component" value="Unassembled WGS sequence"/>
</dbReference>
<feature type="domain" description="Homeobox" evidence="13">
    <location>
        <begin position="146"/>
        <end position="206"/>
    </location>
</feature>
<keyword evidence="16" id="KW-1185">Reference proteome</keyword>
<evidence type="ECO:0000256" key="2">
    <source>
        <dbReference type="ARBA" id="ARBA00005733"/>
    </source>
</evidence>
<protein>
    <submittedName>
        <fullName evidence="15">PAX6</fullName>
    </submittedName>
</protein>
<evidence type="ECO:0000256" key="8">
    <source>
        <dbReference type="ARBA" id="ARBA00023163"/>
    </source>
</evidence>
<dbReference type="InterPro" id="IPR009057">
    <property type="entry name" value="Homeodomain-like_sf"/>
</dbReference>
<dbReference type="PROSITE" id="PS50071">
    <property type="entry name" value="HOMEOBOX_2"/>
    <property type="match status" value="1"/>
</dbReference>
<dbReference type="InterPro" id="IPR001523">
    <property type="entry name" value="Paired_dom"/>
</dbReference>
<dbReference type="SMART" id="SM00389">
    <property type="entry name" value="HOX"/>
    <property type="match status" value="1"/>
</dbReference>
<evidence type="ECO:0000256" key="1">
    <source>
        <dbReference type="ARBA" id="ARBA00004123"/>
    </source>
</evidence>
<proteinExistence type="inferred from homology"/>
<dbReference type="GO" id="GO:0005634">
    <property type="term" value="C:nucleus"/>
    <property type="evidence" value="ECO:0007669"/>
    <property type="project" value="UniProtKB-SubCell"/>
</dbReference>
<evidence type="ECO:0000313" key="15">
    <source>
        <dbReference type="EMBL" id="CAG2236501.1"/>
    </source>
</evidence>
<comment type="caution">
    <text evidence="15">The sequence shown here is derived from an EMBL/GenBank/DDBJ whole genome shotgun (WGS) entry which is preliminary data.</text>
</comment>
<evidence type="ECO:0000256" key="10">
    <source>
        <dbReference type="PROSITE-ProRule" id="PRU00108"/>
    </source>
</evidence>
<keyword evidence="7 10" id="KW-0371">Homeobox</keyword>
<evidence type="ECO:0000256" key="11">
    <source>
        <dbReference type="RuleBase" id="RU000682"/>
    </source>
</evidence>
<comment type="similarity">
    <text evidence="2">Belongs to the paired homeobox family.</text>
</comment>
<dbReference type="EMBL" id="CAJPWZ010002359">
    <property type="protein sequence ID" value="CAG2236501.1"/>
    <property type="molecule type" value="Genomic_DNA"/>
</dbReference>
<dbReference type="InterPro" id="IPR017970">
    <property type="entry name" value="Homeobox_CS"/>
</dbReference>
<organism evidence="15 16">
    <name type="scientific">Mytilus edulis</name>
    <name type="common">Blue mussel</name>
    <dbReference type="NCBI Taxonomy" id="6550"/>
    <lineage>
        <taxon>Eukaryota</taxon>
        <taxon>Metazoa</taxon>
        <taxon>Spiralia</taxon>
        <taxon>Lophotrochozoa</taxon>
        <taxon>Mollusca</taxon>
        <taxon>Bivalvia</taxon>
        <taxon>Autobranchia</taxon>
        <taxon>Pteriomorphia</taxon>
        <taxon>Mytilida</taxon>
        <taxon>Mytiloidea</taxon>
        <taxon>Mytilidae</taxon>
        <taxon>Mytilinae</taxon>
        <taxon>Mytilus</taxon>
    </lineage>
</organism>
<feature type="region of interest" description="Disordered" evidence="12">
    <location>
        <begin position="258"/>
        <end position="290"/>
    </location>
</feature>
<dbReference type="InterPro" id="IPR001356">
    <property type="entry name" value="HD"/>
</dbReference>
<feature type="DNA-binding region" description="Homeobox" evidence="10">
    <location>
        <begin position="148"/>
        <end position="207"/>
    </location>
</feature>
<evidence type="ECO:0000256" key="7">
    <source>
        <dbReference type="ARBA" id="ARBA00023155"/>
    </source>
</evidence>
<dbReference type="FunFam" id="1.10.10.10:FF:000003">
    <property type="entry name" value="Paired box protein Pax-6"/>
    <property type="match status" value="1"/>
</dbReference>
<evidence type="ECO:0000256" key="3">
    <source>
        <dbReference type="ARBA" id="ARBA00022473"/>
    </source>
</evidence>
<comment type="subcellular location">
    <subcellularLocation>
        <location evidence="1 10 11">Nucleus</location>
    </subcellularLocation>
</comment>
<dbReference type="PROSITE" id="PS00027">
    <property type="entry name" value="HOMEOBOX_1"/>
    <property type="match status" value="1"/>
</dbReference>
<dbReference type="PANTHER" id="PTHR45636">
    <property type="entry name" value="PAIRED BOX PROTEIN PAX-6-RELATED-RELATED"/>
    <property type="match status" value="1"/>
</dbReference>
<evidence type="ECO:0000259" key="14">
    <source>
        <dbReference type="PROSITE" id="PS51057"/>
    </source>
</evidence>
<keyword evidence="9 10" id="KW-0539">Nucleus</keyword>
<dbReference type="PRINTS" id="PR00031">
    <property type="entry name" value="HTHREPRESSR"/>
</dbReference>
<dbReference type="AlphaFoldDB" id="A0A8S3TS14"/>
<evidence type="ECO:0000259" key="13">
    <source>
        <dbReference type="PROSITE" id="PS50071"/>
    </source>
</evidence>
<dbReference type="InterPro" id="IPR000047">
    <property type="entry name" value="HTH_motif"/>
</dbReference>
<feature type="compositionally biased region" description="Basic and acidic residues" evidence="12">
    <location>
        <begin position="258"/>
        <end position="268"/>
    </location>
</feature>
<gene>
    <name evidence="15" type="ORF">MEDL_49086</name>
</gene>
<dbReference type="GO" id="GO:0000978">
    <property type="term" value="F:RNA polymerase II cis-regulatory region sequence-specific DNA binding"/>
    <property type="evidence" value="ECO:0007669"/>
    <property type="project" value="TreeGrafter"/>
</dbReference>
<keyword evidence="6 10" id="KW-0238">DNA-binding</keyword>
<keyword evidence="4" id="KW-0563">Paired box</keyword>
<keyword evidence="5" id="KW-0805">Transcription regulation</keyword>
<feature type="compositionally biased region" description="Acidic residues" evidence="12">
    <location>
        <begin position="269"/>
        <end position="290"/>
    </location>
</feature>
<dbReference type="Pfam" id="PF00292">
    <property type="entry name" value="PAX"/>
    <property type="match status" value="1"/>
</dbReference>
<dbReference type="Gene3D" id="1.10.10.60">
    <property type="entry name" value="Homeodomain-like"/>
    <property type="match status" value="1"/>
</dbReference>
<dbReference type="FunFam" id="1.10.10.60:FF:000679">
    <property type="entry name" value="Homeobox protein aristaless"/>
    <property type="match status" value="1"/>
</dbReference>
<dbReference type="InterPro" id="IPR043565">
    <property type="entry name" value="PAX_fam"/>
</dbReference>
<evidence type="ECO:0000313" key="16">
    <source>
        <dbReference type="Proteomes" id="UP000683360"/>
    </source>
</evidence>
<dbReference type="OrthoDB" id="3225452at2759"/>
<dbReference type="SMART" id="SM00351">
    <property type="entry name" value="PAX"/>
    <property type="match status" value="1"/>
</dbReference>
<dbReference type="InterPro" id="IPR036388">
    <property type="entry name" value="WH-like_DNA-bd_sf"/>
</dbReference>
<keyword evidence="3" id="KW-0217">Developmental protein</keyword>
<keyword evidence="8" id="KW-0804">Transcription</keyword>
<evidence type="ECO:0000256" key="9">
    <source>
        <dbReference type="ARBA" id="ARBA00023242"/>
    </source>
</evidence>
<evidence type="ECO:0000256" key="5">
    <source>
        <dbReference type="ARBA" id="ARBA00023015"/>
    </source>
</evidence>